<evidence type="ECO:0000256" key="1">
    <source>
        <dbReference type="SAM" id="MobiDB-lite"/>
    </source>
</evidence>
<evidence type="ECO:0000256" key="2">
    <source>
        <dbReference type="SAM" id="Phobius"/>
    </source>
</evidence>
<proteinExistence type="predicted"/>
<keyword evidence="2" id="KW-0472">Membrane</keyword>
<dbReference type="AlphaFoldDB" id="A0AAU7KJS0"/>
<protein>
    <submittedName>
        <fullName evidence="3">CcoQ/FixQ family Cbb3-type cytochrome c oxidase assembly chaperone</fullName>
    </submittedName>
</protein>
<gene>
    <name evidence="3" type="ORF">NFG58_03560</name>
</gene>
<organism evidence="3">
    <name type="scientific">Halomonas sp. RT37</name>
    <dbReference type="NCBI Taxonomy" id="2950872"/>
    <lineage>
        <taxon>Bacteria</taxon>
        <taxon>Pseudomonadati</taxon>
        <taxon>Pseudomonadota</taxon>
        <taxon>Gammaproteobacteria</taxon>
        <taxon>Oceanospirillales</taxon>
        <taxon>Halomonadaceae</taxon>
        <taxon>Halomonas</taxon>
    </lineage>
</organism>
<accession>A0AAU7KJS0</accession>
<feature type="region of interest" description="Disordered" evidence="1">
    <location>
        <begin position="37"/>
        <end position="70"/>
    </location>
</feature>
<dbReference type="EMBL" id="CP098827">
    <property type="protein sequence ID" value="XBO71806.1"/>
    <property type="molecule type" value="Genomic_DNA"/>
</dbReference>
<evidence type="ECO:0000313" key="3">
    <source>
        <dbReference type="EMBL" id="XBO71806.1"/>
    </source>
</evidence>
<dbReference type="Pfam" id="PF05545">
    <property type="entry name" value="FixQ"/>
    <property type="match status" value="1"/>
</dbReference>
<keyword evidence="2" id="KW-1133">Transmembrane helix</keyword>
<name>A0AAU7KJS0_9GAMM</name>
<keyword evidence="2" id="KW-0812">Transmembrane</keyword>
<feature type="transmembrane region" description="Helical" evidence="2">
    <location>
        <begin position="6"/>
        <end position="26"/>
    </location>
</feature>
<sequence length="70" mass="8001">MDIGTFRGILTGILLIAFLGLVAWAYSSRRKREFDQAAQLPFADDDEQPNRDRTAERQADSREDRGEKNT</sequence>
<dbReference type="RefSeq" id="WP_045992151.1">
    <property type="nucleotide sequence ID" value="NZ_CP098827.1"/>
</dbReference>
<reference evidence="3" key="1">
    <citation type="submission" date="2022-06" db="EMBL/GenBank/DDBJ databases">
        <title>A novel DMS-producing enzyme.</title>
        <authorList>
            <person name="Zhang Y."/>
        </authorList>
    </citation>
    <scope>NUCLEOTIDE SEQUENCE</scope>
    <source>
        <strain evidence="3">RT37</strain>
    </source>
</reference>
<dbReference type="InterPro" id="IPR008621">
    <property type="entry name" value="Cbb3-typ_cyt_oxidase_comp"/>
</dbReference>
<dbReference type="CDD" id="cd01324">
    <property type="entry name" value="cbb3_Oxidase_CcoQ"/>
    <property type="match status" value="1"/>
</dbReference>
<feature type="compositionally biased region" description="Basic and acidic residues" evidence="1">
    <location>
        <begin position="48"/>
        <end position="70"/>
    </location>
</feature>